<dbReference type="GO" id="GO:0008360">
    <property type="term" value="P:regulation of cell shape"/>
    <property type="evidence" value="ECO:0007669"/>
    <property type="project" value="UniProtKB-KW"/>
</dbReference>
<dbReference type="PRINTS" id="PR00725">
    <property type="entry name" value="DADACBPTASE1"/>
</dbReference>
<name>A0A9D1A7A4_9FIRM</name>
<accession>A0A9D1A7A4</accession>
<dbReference type="GO" id="GO:0009002">
    <property type="term" value="F:serine-type D-Ala-D-Ala carboxypeptidase activity"/>
    <property type="evidence" value="ECO:0007669"/>
    <property type="project" value="UniProtKB-EC"/>
</dbReference>
<evidence type="ECO:0000313" key="21">
    <source>
        <dbReference type="EMBL" id="HIR09152.1"/>
    </source>
</evidence>
<keyword evidence="17" id="KW-0472">Membrane</keyword>
<keyword evidence="6" id="KW-0645">Protease</keyword>
<reference evidence="21" key="1">
    <citation type="submission" date="2020-10" db="EMBL/GenBank/DDBJ databases">
        <authorList>
            <person name="Gilroy R."/>
        </authorList>
    </citation>
    <scope>NUCLEOTIDE SEQUENCE</scope>
    <source>
        <strain evidence="21">ChiHjej9B8-7071</strain>
    </source>
</reference>
<dbReference type="SUPFAM" id="SSF69189">
    <property type="entry name" value="Penicillin-binding protein associated domain"/>
    <property type="match status" value="1"/>
</dbReference>
<comment type="function">
    <text evidence="1">Removes C-terminal D-alanyl residues from sugar-peptide cell wall precursors.</text>
</comment>
<evidence type="ECO:0000256" key="8">
    <source>
        <dbReference type="ARBA" id="ARBA00022801"/>
    </source>
</evidence>
<dbReference type="EMBL" id="DVGD01000055">
    <property type="protein sequence ID" value="HIR09152.1"/>
    <property type="molecule type" value="Genomic_DNA"/>
</dbReference>
<sequence length="489" mass="54069">MKQKSIVLLLLICLVSALVLPAAATEVPAVETPVTDFTPLDTTAPAEVFTGVPGSALLIELNSGVTLFAHNAAERRYPASLTKIMTALLALEHGNLDDQITVSETAFENLHEDGSTVGLQAGEIISLKDLLYCIMVASANEACNVIAEYISGSVDAFVALMNEKAAELGCTGTHFANAHGLHDENHYTTAQDLALIVQAAMAYPEFREISNTPQYTVPATNMSEERKLYSTNKLISTTTDTSGGNYYYSKAAGIKTGFTTPAQRCLISTATNDNLQFLGVILYAENAYNEETGSYDFRSFPEFINMCEYFFERYQYTTVLTTLYPVAEMPVNQSAGAQTVALAPVAEIRSLVSQDFDPETVQLNVQLDYESVDAPVEAGTVLGSVTVLLGDKEVGTVDLAAITSVVRSEVTHRAEATREYVEDNWWKWLVGILLLIVALIVLCFFLLQLYRRRERKRKVAARRRALEMRERQERLREYSPPDWDDSWKE</sequence>
<comment type="similarity">
    <text evidence="3 15">Belongs to the peptidase S11 family.</text>
</comment>
<evidence type="ECO:0000256" key="5">
    <source>
        <dbReference type="ARBA" id="ARBA00022645"/>
    </source>
</evidence>
<feature type="binding site" evidence="14">
    <location>
        <position position="255"/>
    </location>
    <ligand>
        <name>substrate</name>
    </ligand>
</feature>
<dbReference type="InterPro" id="IPR037167">
    <property type="entry name" value="Peptidase_S11_C_sf"/>
</dbReference>
<keyword evidence="17" id="KW-0812">Transmembrane</keyword>
<protein>
    <recommendedName>
        <fullName evidence="4">serine-type D-Ala-D-Ala carboxypeptidase</fullName>
        <ecNumber evidence="4">3.4.16.4</ecNumber>
    </recommendedName>
</protein>
<evidence type="ECO:0000256" key="10">
    <source>
        <dbReference type="ARBA" id="ARBA00022984"/>
    </source>
</evidence>
<keyword evidence="9" id="KW-0133">Cell shape</keyword>
<dbReference type="Pfam" id="PF00768">
    <property type="entry name" value="Peptidase_S11"/>
    <property type="match status" value="1"/>
</dbReference>
<feature type="active site" description="Proton acceptor" evidence="13">
    <location>
        <position position="83"/>
    </location>
</feature>
<evidence type="ECO:0000256" key="6">
    <source>
        <dbReference type="ARBA" id="ARBA00022670"/>
    </source>
</evidence>
<gene>
    <name evidence="21" type="ORF">IAA70_01975</name>
</gene>
<feature type="active site" description="Acyl-ester intermediate" evidence="13">
    <location>
        <position position="80"/>
    </location>
</feature>
<keyword evidence="7 18" id="KW-0732">Signal</keyword>
<keyword evidence="8" id="KW-0378">Hydrolase</keyword>
<keyword evidence="17" id="KW-1133">Transmembrane helix</keyword>
<evidence type="ECO:0000259" key="20">
    <source>
        <dbReference type="Pfam" id="PF07943"/>
    </source>
</evidence>
<dbReference type="EC" id="3.4.16.4" evidence="4"/>
<dbReference type="GO" id="GO:0006508">
    <property type="term" value="P:proteolysis"/>
    <property type="evidence" value="ECO:0007669"/>
    <property type="project" value="UniProtKB-KW"/>
</dbReference>
<keyword evidence="5 21" id="KW-0121">Carboxypeptidase</keyword>
<dbReference type="SUPFAM" id="SSF56601">
    <property type="entry name" value="beta-lactamase/transpeptidase-like"/>
    <property type="match status" value="1"/>
</dbReference>
<evidence type="ECO:0000256" key="11">
    <source>
        <dbReference type="ARBA" id="ARBA00023316"/>
    </source>
</evidence>
<dbReference type="AlphaFoldDB" id="A0A9D1A7A4"/>
<dbReference type="GO" id="GO:0009252">
    <property type="term" value="P:peptidoglycan biosynthetic process"/>
    <property type="evidence" value="ECO:0007669"/>
    <property type="project" value="UniProtKB-KW"/>
</dbReference>
<dbReference type="InterPro" id="IPR012907">
    <property type="entry name" value="Peptidase_S11_C"/>
</dbReference>
<dbReference type="InterPro" id="IPR018044">
    <property type="entry name" value="Peptidase_S11"/>
</dbReference>
<dbReference type="InterPro" id="IPR001967">
    <property type="entry name" value="Peptidase_S11_N"/>
</dbReference>
<dbReference type="Pfam" id="PF07943">
    <property type="entry name" value="PBP5_C"/>
    <property type="match status" value="1"/>
</dbReference>
<evidence type="ECO:0000256" key="9">
    <source>
        <dbReference type="ARBA" id="ARBA00022960"/>
    </source>
</evidence>
<feature type="active site" evidence="13">
    <location>
        <position position="138"/>
    </location>
</feature>
<comment type="pathway">
    <text evidence="2">Cell wall biogenesis; peptidoglycan biosynthesis.</text>
</comment>
<feature type="domain" description="Peptidase S11 D-Ala-D-Ala carboxypeptidase A C-terminal" evidence="20">
    <location>
        <begin position="340"/>
        <end position="406"/>
    </location>
</feature>
<evidence type="ECO:0000256" key="13">
    <source>
        <dbReference type="PIRSR" id="PIRSR618044-1"/>
    </source>
</evidence>
<proteinExistence type="inferred from homology"/>
<feature type="region of interest" description="Disordered" evidence="16">
    <location>
        <begin position="469"/>
        <end position="489"/>
    </location>
</feature>
<evidence type="ECO:0000256" key="4">
    <source>
        <dbReference type="ARBA" id="ARBA00012448"/>
    </source>
</evidence>
<organism evidence="21 22">
    <name type="scientific">Candidatus Avoscillospira stercoripullorum</name>
    <dbReference type="NCBI Taxonomy" id="2840709"/>
    <lineage>
        <taxon>Bacteria</taxon>
        <taxon>Bacillati</taxon>
        <taxon>Bacillota</taxon>
        <taxon>Clostridia</taxon>
        <taxon>Eubacteriales</taxon>
        <taxon>Oscillospiraceae</taxon>
        <taxon>Oscillospiraceae incertae sedis</taxon>
        <taxon>Candidatus Avoscillospira</taxon>
    </lineage>
</organism>
<evidence type="ECO:0000259" key="19">
    <source>
        <dbReference type="Pfam" id="PF00768"/>
    </source>
</evidence>
<reference evidence="21" key="2">
    <citation type="journal article" date="2021" name="PeerJ">
        <title>Extensive microbial diversity within the chicken gut microbiome revealed by metagenomics and culture.</title>
        <authorList>
            <person name="Gilroy R."/>
            <person name="Ravi A."/>
            <person name="Getino M."/>
            <person name="Pursley I."/>
            <person name="Horton D.L."/>
            <person name="Alikhan N.F."/>
            <person name="Baker D."/>
            <person name="Gharbi K."/>
            <person name="Hall N."/>
            <person name="Watson M."/>
            <person name="Adriaenssens E.M."/>
            <person name="Foster-Nyarko E."/>
            <person name="Jarju S."/>
            <person name="Secka A."/>
            <person name="Antonio M."/>
            <person name="Oren A."/>
            <person name="Chaudhuri R.R."/>
            <person name="La Ragione R."/>
            <person name="Hildebrand F."/>
            <person name="Pallen M.J."/>
        </authorList>
    </citation>
    <scope>NUCLEOTIDE SEQUENCE</scope>
    <source>
        <strain evidence="21">ChiHjej9B8-7071</strain>
    </source>
</reference>
<evidence type="ECO:0000256" key="3">
    <source>
        <dbReference type="ARBA" id="ARBA00007164"/>
    </source>
</evidence>
<dbReference type="Gene3D" id="2.60.410.10">
    <property type="entry name" value="D-Ala-D-Ala carboxypeptidase, C-terminal domain"/>
    <property type="match status" value="1"/>
</dbReference>
<feature type="signal peptide" evidence="18">
    <location>
        <begin position="1"/>
        <end position="24"/>
    </location>
</feature>
<evidence type="ECO:0000256" key="18">
    <source>
        <dbReference type="SAM" id="SignalP"/>
    </source>
</evidence>
<evidence type="ECO:0000256" key="7">
    <source>
        <dbReference type="ARBA" id="ARBA00022729"/>
    </source>
</evidence>
<dbReference type="GO" id="GO:0071555">
    <property type="term" value="P:cell wall organization"/>
    <property type="evidence" value="ECO:0007669"/>
    <property type="project" value="UniProtKB-KW"/>
</dbReference>
<dbReference type="Gene3D" id="3.40.710.10">
    <property type="entry name" value="DD-peptidase/beta-lactamase superfamily"/>
    <property type="match status" value="1"/>
</dbReference>
<dbReference type="InterPro" id="IPR012338">
    <property type="entry name" value="Beta-lactam/transpept-like"/>
</dbReference>
<keyword evidence="10" id="KW-0573">Peptidoglycan synthesis</keyword>
<evidence type="ECO:0000313" key="22">
    <source>
        <dbReference type="Proteomes" id="UP000824258"/>
    </source>
</evidence>
<dbReference type="Proteomes" id="UP000824258">
    <property type="component" value="Unassembled WGS sequence"/>
</dbReference>
<evidence type="ECO:0000256" key="14">
    <source>
        <dbReference type="PIRSR" id="PIRSR618044-2"/>
    </source>
</evidence>
<feature type="domain" description="Peptidase S11 D-alanyl-D-alanine carboxypeptidase A N-terminal" evidence="19">
    <location>
        <begin position="54"/>
        <end position="285"/>
    </location>
</feature>
<evidence type="ECO:0000256" key="16">
    <source>
        <dbReference type="SAM" id="MobiDB-lite"/>
    </source>
</evidence>
<feature type="transmembrane region" description="Helical" evidence="17">
    <location>
        <begin position="425"/>
        <end position="447"/>
    </location>
</feature>
<evidence type="ECO:0000256" key="12">
    <source>
        <dbReference type="ARBA" id="ARBA00034000"/>
    </source>
</evidence>
<feature type="chain" id="PRO_5039665965" description="serine-type D-Ala-D-Ala carboxypeptidase" evidence="18">
    <location>
        <begin position="25"/>
        <end position="489"/>
    </location>
</feature>
<keyword evidence="11" id="KW-0961">Cell wall biogenesis/degradation</keyword>
<dbReference type="InterPro" id="IPR015956">
    <property type="entry name" value="Peniciliin-bd_prot_C_sf"/>
</dbReference>
<evidence type="ECO:0000256" key="15">
    <source>
        <dbReference type="RuleBase" id="RU004016"/>
    </source>
</evidence>
<comment type="catalytic activity">
    <reaction evidence="12">
        <text>Preferential cleavage: (Ac)2-L-Lys-D-Ala-|-D-Ala. Also transpeptidation of peptidyl-alanyl moieties that are N-acyl substituents of D-alanine.</text>
        <dbReference type="EC" id="3.4.16.4"/>
    </reaction>
</comment>
<comment type="caution">
    <text evidence="21">The sequence shown here is derived from an EMBL/GenBank/DDBJ whole genome shotgun (WGS) entry which is preliminary data.</text>
</comment>
<dbReference type="PANTHER" id="PTHR21581">
    <property type="entry name" value="D-ALANYL-D-ALANINE CARBOXYPEPTIDASE"/>
    <property type="match status" value="1"/>
</dbReference>
<dbReference type="PANTHER" id="PTHR21581:SF33">
    <property type="entry name" value="D-ALANYL-D-ALANINE CARBOXYPEPTIDASE DACB"/>
    <property type="match status" value="1"/>
</dbReference>
<evidence type="ECO:0000256" key="17">
    <source>
        <dbReference type="SAM" id="Phobius"/>
    </source>
</evidence>
<evidence type="ECO:0000256" key="1">
    <source>
        <dbReference type="ARBA" id="ARBA00003217"/>
    </source>
</evidence>
<evidence type="ECO:0000256" key="2">
    <source>
        <dbReference type="ARBA" id="ARBA00004752"/>
    </source>
</evidence>